<proteinExistence type="predicted"/>
<dbReference type="OrthoDB" id="3357985at2759"/>
<organism evidence="2 3">
    <name type="scientific">Dentipellis fragilis</name>
    <dbReference type="NCBI Taxonomy" id="205917"/>
    <lineage>
        <taxon>Eukaryota</taxon>
        <taxon>Fungi</taxon>
        <taxon>Dikarya</taxon>
        <taxon>Basidiomycota</taxon>
        <taxon>Agaricomycotina</taxon>
        <taxon>Agaricomycetes</taxon>
        <taxon>Russulales</taxon>
        <taxon>Hericiaceae</taxon>
        <taxon>Dentipellis</taxon>
    </lineage>
</organism>
<dbReference type="EMBL" id="SEOQ01000414">
    <property type="protein sequence ID" value="TFY63450.1"/>
    <property type="molecule type" value="Genomic_DNA"/>
</dbReference>
<dbReference type="Proteomes" id="UP000298327">
    <property type="component" value="Unassembled WGS sequence"/>
</dbReference>
<name>A0A4Y9YNK3_9AGAM</name>
<evidence type="ECO:0000313" key="2">
    <source>
        <dbReference type="EMBL" id="TFY63450.1"/>
    </source>
</evidence>
<keyword evidence="3" id="KW-1185">Reference proteome</keyword>
<comment type="caution">
    <text evidence="2">The sequence shown here is derived from an EMBL/GenBank/DDBJ whole genome shotgun (WGS) entry which is preliminary data.</text>
</comment>
<feature type="domain" description="BTB" evidence="1">
    <location>
        <begin position="49"/>
        <end position="80"/>
    </location>
</feature>
<dbReference type="InterPro" id="IPR000210">
    <property type="entry name" value="BTB/POZ_dom"/>
</dbReference>
<accession>A0A4Y9YNK3</accession>
<dbReference type="Gene3D" id="3.30.710.10">
    <property type="entry name" value="Potassium Channel Kv1.1, Chain A"/>
    <property type="match status" value="1"/>
</dbReference>
<evidence type="ECO:0000313" key="3">
    <source>
        <dbReference type="Proteomes" id="UP000298327"/>
    </source>
</evidence>
<dbReference type="AlphaFoldDB" id="A0A4Y9YNK3"/>
<evidence type="ECO:0000259" key="1">
    <source>
        <dbReference type="PROSITE" id="PS50097"/>
    </source>
</evidence>
<dbReference type="STRING" id="205917.A0A4Y9YNK3"/>
<protein>
    <recommendedName>
        <fullName evidence="1">BTB domain-containing protein</fullName>
    </recommendedName>
</protein>
<sequence>MSAQPQPPPPTVLLSSTVFRYSNMEPTESSTADKGEAQNFGAPFDAANADVILRSSQSIDFRVRKANLSDASPFFETMFSLPQQDPRADNHKSQDADDYVDGLPVVQMQESTTTLHHFLTAVCPRILLSLPSSFEECIPVLAAAKKFEMHAEMATFRTAMRAAGMYDAPGTPREVLRAYGTACREGLEEEATSTAGTTLSHPTYGLGLYGDAIRSVSGNALHTLLCEYDQDSRNEVFSVLEDAVRMPLGRFPLLSSCRDLGAYKTVYRDAVAPKWWVDYWNVILDEVESGMRKQTAQAIVNGLDLYKAMSNHAHQSACKSCLNMDTVHVEEYITWLAGEITRASKTHFDFERARE</sequence>
<dbReference type="InterPro" id="IPR011333">
    <property type="entry name" value="SKP1/BTB/POZ_sf"/>
</dbReference>
<dbReference type="PROSITE" id="PS50097">
    <property type="entry name" value="BTB"/>
    <property type="match status" value="1"/>
</dbReference>
<reference evidence="2 3" key="1">
    <citation type="submission" date="2019-02" db="EMBL/GenBank/DDBJ databases">
        <title>Genome sequencing of the rare red list fungi Dentipellis fragilis.</title>
        <authorList>
            <person name="Buettner E."/>
            <person name="Kellner H."/>
        </authorList>
    </citation>
    <scope>NUCLEOTIDE SEQUENCE [LARGE SCALE GENOMIC DNA]</scope>
    <source>
        <strain evidence="2 3">DSM 105465</strain>
    </source>
</reference>
<gene>
    <name evidence="2" type="ORF">EVG20_g6302</name>
</gene>